<evidence type="ECO:0000256" key="1">
    <source>
        <dbReference type="SAM" id="MobiDB-lite"/>
    </source>
</evidence>
<feature type="compositionally biased region" description="Low complexity" evidence="1">
    <location>
        <begin position="392"/>
        <end position="402"/>
    </location>
</feature>
<name>A0A2T9ZGN0_9FUNG</name>
<feature type="compositionally biased region" description="Basic and acidic residues" evidence="1">
    <location>
        <begin position="1223"/>
        <end position="1236"/>
    </location>
</feature>
<feature type="compositionally biased region" description="Basic and acidic residues" evidence="1">
    <location>
        <begin position="216"/>
        <end position="227"/>
    </location>
</feature>
<feature type="compositionally biased region" description="Basic residues" evidence="1">
    <location>
        <begin position="2058"/>
        <end position="2076"/>
    </location>
</feature>
<feature type="region of interest" description="Disordered" evidence="1">
    <location>
        <begin position="427"/>
        <end position="458"/>
    </location>
</feature>
<feature type="compositionally biased region" description="Basic and acidic residues" evidence="1">
    <location>
        <begin position="1472"/>
        <end position="1483"/>
    </location>
</feature>
<evidence type="ECO:0000313" key="3">
    <source>
        <dbReference type="Proteomes" id="UP000245609"/>
    </source>
</evidence>
<feature type="region of interest" description="Disordered" evidence="1">
    <location>
        <begin position="2018"/>
        <end position="2076"/>
    </location>
</feature>
<feature type="compositionally biased region" description="Basic and acidic residues" evidence="1">
    <location>
        <begin position="256"/>
        <end position="270"/>
    </location>
</feature>
<evidence type="ECO:0008006" key="4">
    <source>
        <dbReference type="Google" id="ProtNLM"/>
    </source>
</evidence>
<feature type="compositionally biased region" description="Polar residues" evidence="1">
    <location>
        <begin position="274"/>
        <end position="283"/>
    </location>
</feature>
<feature type="region of interest" description="Disordered" evidence="1">
    <location>
        <begin position="209"/>
        <end position="238"/>
    </location>
</feature>
<feature type="region of interest" description="Disordered" evidence="1">
    <location>
        <begin position="252"/>
        <end position="286"/>
    </location>
</feature>
<keyword evidence="3" id="KW-1185">Reference proteome</keyword>
<feature type="compositionally biased region" description="Polar residues" evidence="1">
    <location>
        <begin position="403"/>
        <end position="412"/>
    </location>
</feature>
<accession>A0A2T9ZGN0</accession>
<dbReference type="OrthoDB" id="5592466at2759"/>
<evidence type="ECO:0000313" key="2">
    <source>
        <dbReference type="EMBL" id="PVV03744.1"/>
    </source>
</evidence>
<feature type="compositionally biased region" description="Basic and acidic residues" evidence="1">
    <location>
        <begin position="1439"/>
        <end position="1450"/>
    </location>
</feature>
<proteinExistence type="predicted"/>
<feature type="compositionally biased region" description="Polar residues" evidence="1">
    <location>
        <begin position="228"/>
        <end position="237"/>
    </location>
</feature>
<organism evidence="2 3">
    <name type="scientific">Smittium megazygosporum</name>
    <dbReference type="NCBI Taxonomy" id="133381"/>
    <lineage>
        <taxon>Eukaryota</taxon>
        <taxon>Fungi</taxon>
        <taxon>Fungi incertae sedis</taxon>
        <taxon>Zoopagomycota</taxon>
        <taxon>Kickxellomycotina</taxon>
        <taxon>Harpellomycetes</taxon>
        <taxon>Harpellales</taxon>
        <taxon>Legeriomycetaceae</taxon>
        <taxon>Smittium</taxon>
    </lineage>
</organism>
<feature type="region of interest" description="Disordered" evidence="1">
    <location>
        <begin position="1425"/>
        <end position="1454"/>
    </location>
</feature>
<feature type="compositionally biased region" description="Polar residues" evidence="1">
    <location>
        <begin position="2022"/>
        <end position="2045"/>
    </location>
</feature>
<dbReference type="EMBL" id="MBFS01000198">
    <property type="protein sequence ID" value="PVV03744.1"/>
    <property type="molecule type" value="Genomic_DNA"/>
</dbReference>
<sequence length="2223" mass="254071">MEVKAPAYFLESREKSLSVTSASEDGDPKDTELIEELALLPLEIKEKVVETFCSFYAAPAEKANLHKNSKDSSARKSFSDMFSSIQQLDWALSSACLGFLLPLECHELIRKSTELFMAALQYLKDSKDKFIVETQLTNKDIGRYMKKYISLLSLLFNSREIFKKDEILHMSKAHKLLGVHNLPENSNLTVTKKKPFSALWPKDYKKTNSPILRKNRSSDHIKRKSEDNNLSDFQEQGKNIDIKSSHTGLFLQGEEDANKSESKKGSETKKKAQSNEIPTLTRSEASDYFEPVNEAIADAPSQVNSFSFEQSDPGDSLDNETVYGENNKEEKHIQKHASMPTKKKIRLETDDNYRLEIRSASLAEDRNQHRDSFSSLSTSKSYGFARSRRSSKSSVSTRSTKSQRNSRSSTKTFEPWESLLEYQMQNESKRLSSDPFHSSNQAQLTKKGSLNQNLSKKSQMSTKFDVGNMYTKKGSDKPNQSVSSYTTIPSFNYSTIYKGSLSDLESSTFSYEVPRYVKQSVITNTTSLGSLFQPSYASKTSDFNSGNESSIKRPKATDDLFASLTEKYIEKRTIKNIKNDFNFTSQKLMQVSRLWKQHVDLLKRVLNFFVHIIETFTEVLDPEATADILVTLLEIVDVLLSQGGADSRRKRWERHYRKLLGKVIWNKTWNNIGDALIQPASKISLLVWFYEKKYRNMMVSDFFKIRLNFWLHRTEAMDLWLQVYGQIVLRHLRCEYGGVSCVGSGKIKIKTKEFKFGVDFPDEVGRRLWEYVSELRLDPEVITTKSYIMYLVALSHIIKTMTQIGKGEKQKIHFQKTNEIILPPPMGFIFNAFKRSFFQWFFFKETRTEVFTKAKMRITDAFCKLLCMNEMCENYNDLKNYNLLIALDVGFRKDGDMQTLLKEAPKLLGSNPNARPYVSHFLRSVQLVLPRTAPDMKVFYGTDKLDEWALKTLLSLLSIIKYYRNIGLFDAVFDPSIVQKRFRGDMFGIFRSMASFNKRESEAIYIIENSILAEQPIFVSEPNFAEILIEVLMLLLATVLSEKSKKNFIFLLKAVVLFVIEFSEIINGSLKAIVDTCIKKIEYSGNDPEILSHIYLSLSHIAYIIISMEIHPEEVKYCVTKLAQTLSTCDMIIYQHKNYSYDHQTFYVASKCLLGWLSLTVNDDKVYFMNLEVGSNIIQRLVEFVFRDPEHASSTEVKKTSRYTTNKTFNQVKRITHKNFENSKIKEKVGNTEKKLGSNSTIESSNDSHESDYTDDSFTSAVQSLSSSYTEKAGAPKEGLEESLKESLRLVTLTLGVSLFGCSNSRDSISKKMLSEKTQTNNTELEKKQPIVDIGIDVQNAFYYLIQKKNKNSRIIKPKTTFYFYNGSLISIASLSKEKNVSKLQDPVLVTTRNINGKYTALAYNDINNIIKTVDSQIDAIEEKSDISSDKNSTSPKDQSLKYKDEDDQKPTLSNISEKNLNKTMVVKQNTQKKDLKTKDTLSPKRPNIYSESVDGIDTSIRVEEQFSKNLLVPKEKINFENSVEDTPGTIVKYKNFTSAHKDDLELKVNDREENTLSEASWGPKNKILINKDKGSDFSDFDGKEANSTDVYKEQSDFDGKEANSTDVYKEQSDLMDLSRYSMSPADTKEIKVNNSAGLLGVPNIYNKQRSLSLFQQQPNVSFKNSNVYSIDDTHDANGSIPWSRSINAERVVMKKSIFEKNSKLSDFVGEILPLSRDVKNTELISQIIQNDFDKRLEPNSGEMKSQFTSVASKLEDKEEKFTENPVNFPKGFIYYFKAPLTISNELLRDIILLDYLDSTFIMRANVICFDNIYDSMGQSILFLKEKKALPEKMSYILNSLGSKITHQMQVLSYSMRSHFGYKYKTGVHDIITQLSPNLVPRHTRTRNYSFEEEENPIKTYRKPIDLLSSLKHIPPTTESKKTNQKSHSLKSKNSSVFVATLDQNREKRIVKDECLHKFLKCLLQDSISIIYVPSDIENVDMNFFWKKIVKKYKKLCNDTKSNAKPINKKAAPTIVLGVENEGSTSTSTNRYTSPSKFEETNSSETGKKTESKNKSIGSKHKKVETKRSKEKRRKSKKKIRYCTKCKGNEYDIFDLIDPIETSNLLKKPKVTLLLSPLKATRGLLFKVKLVVSCAEKSVRDSLLENTGPICSGMIVTIQELPRLIYSTLIESKKNLISLEGGNFSTLSMRRQMLDHISESYQNRCNKPGSALLSFLEGTTSQD</sequence>
<feature type="region of interest" description="Disordered" evidence="1">
    <location>
        <begin position="1223"/>
        <end position="1256"/>
    </location>
</feature>
<comment type="caution">
    <text evidence="2">The sequence shown here is derived from an EMBL/GenBank/DDBJ whole genome shotgun (WGS) entry which is preliminary data.</text>
</comment>
<feature type="region of interest" description="Disordered" evidence="1">
    <location>
        <begin position="300"/>
        <end position="345"/>
    </location>
</feature>
<feature type="compositionally biased region" description="Polar residues" evidence="1">
    <location>
        <begin position="301"/>
        <end position="310"/>
    </location>
</feature>
<gene>
    <name evidence="2" type="ORF">BB560_001770</name>
</gene>
<reference evidence="2 3" key="1">
    <citation type="journal article" date="2018" name="MBio">
        <title>Comparative Genomics Reveals the Core Gene Toolbox for the Fungus-Insect Symbiosis.</title>
        <authorList>
            <person name="Wang Y."/>
            <person name="Stata M."/>
            <person name="Wang W."/>
            <person name="Stajich J.E."/>
            <person name="White M.M."/>
            <person name="Moncalvo J.M."/>
        </authorList>
    </citation>
    <scope>NUCLEOTIDE SEQUENCE [LARGE SCALE GENOMIC DNA]</scope>
    <source>
        <strain evidence="2 3">SC-DP-2</strain>
    </source>
</reference>
<feature type="region of interest" description="Disordered" evidence="1">
    <location>
        <begin position="1469"/>
        <end position="1490"/>
    </location>
</feature>
<dbReference type="Proteomes" id="UP000245609">
    <property type="component" value="Unassembled WGS sequence"/>
</dbReference>
<feature type="compositionally biased region" description="Polar residues" evidence="1">
    <location>
        <begin position="435"/>
        <end position="458"/>
    </location>
</feature>
<protein>
    <recommendedName>
        <fullName evidence="4">Rap-GAP domain-containing protein</fullName>
    </recommendedName>
</protein>
<feature type="region of interest" description="Disordered" evidence="1">
    <location>
        <begin position="364"/>
        <end position="412"/>
    </location>
</feature>